<sequence length="178" mass="19711">MQRPRLLPQRSFPRYAYLPGRMPHPVRDPAGHSYRVEPEPVLPTLNSDEFAWGADLFNHGYYWEAHEAWEGIWQVAERGSALHTLLKGLILLSAAGVKIREGKRAPAMRHAGRAAGLFRQLPKVPHDAFSQALGMSLTTLADKAEASVSVAPVLRMTTPGQPEPVYDFILGDPRSLAP</sequence>
<proteinExistence type="predicted"/>
<protein>
    <submittedName>
        <fullName evidence="1">DUF309 domain-containing protein</fullName>
    </submittedName>
</protein>
<dbReference type="Proteomes" id="UP000717752">
    <property type="component" value="Unassembled WGS sequence"/>
</dbReference>
<dbReference type="Gene3D" id="1.10.3450.10">
    <property type="entry name" value="TTHA0068-like"/>
    <property type="match status" value="1"/>
</dbReference>
<evidence type="ECO:0000313" key="1">
    <source>
        <dbReference type="EMBL" id="MBW9052862.1"/>
    </source>
</evidence>
<accession>A0ABS7GST5</accession>
<dbReference type="SUPFAM" id="SSF140663">
    <property type="entry name" value="TTHA0068-like"/>
    <property type="match status" value="1"/>
</dbReference>
<gene>
    <name evidence="1" type="ORF">JNB85_10590</name>
</gene>
<reference evidence="1 2" key="1">
    <citation type="journal article" date="2021" name="MBio">
        <title>Poor Competitiveness of Bradyrhizobium in Pigeon Pea Root Colonization in Indian Soils.</title>
        <authorList>
            <person name="Chalasani D."/>
            <person name="Basu A."/>
            <person name="Pullabhotla S.V.S.R.N."/>
            <person name="Jorrin B."/>
            <person name="Neal A.L."/>
            <person name="Poole P.S."/>
            <person name="Podile A.R."/>
            <person name="Tkacz A."/>
        </authorList>
    </citation>
    <scope>NUCLEOTIDE SEQUENCE [LARGE SCALE GENOMIC DNA]</scope>
    <source>
        <strain evidence="1 2">HU56</strain>
    </source>
</reference>
<dbReference type="InterPro" id="IPR005500">
    <property type="entry name" value="DUF309"/>
</dbReference>
<organism evidence="1 2">
    <name type="scientific">Rhizobium mesosinicum</name>
    <dbReference type="NCBI Taxonomy" id="335017"/>
    <lineage>
        <taxon>Bacteria</taxon>
        <taxon>Pseudomonadati</taxon>
        <taxon>Pseudomonadota</taxon>
        <taxon>Alphaproteobacteria</taxon>
        <taxon>Hyphomicrobiales</taxon>
        <taxon>Rhizobiaceae</taxon>
        <taxon>Rhizobium/Agrobacterium group</taxon>
        <taxon>Rhizobium</taxon>
    </lineage>
</organism>
<dbReference type="Pfam" id="PF03745">
    <property type="entry name" value="DUF309"/>
    <property type="match status" value="1"/>
</dbReference>
<comment type="caution">
    <text evidence="1">The sequence shown here is derived from an EMBL/GenBank/DDBJ whole genome shotgun (WGS) entry which is preliminary data.</text>
</comment>
<name>A0ABS7GST5_9HYPH</name>
<dbReference type="InterPro" id="IPR023203">
    <property type="entry name" value="TTHA0068_sf"/>
</dbReference>
<evidence type="ECO:0000313" key="2">
    <source>
        <dbReference type="Proteomes" id="UP000717752"/>
    </source>
</evidence>
<keyword evidence="2" id="KW-1185">Reference proteome</keyword>
<dbReference type="EMBL" id="JAEUAK010000003">
    <property type="protein sequence ID" value="MBW9052862.1"/>
    <property type="molecule type" value="Genomic_DNA"/>
</dbReference>